<dbReference type="AlphaFoldDB" id="A0A813U038"/>
<dbReference type="InterPro" id="IPR029000">
    <property type="entry name" value="Cyclophilin-like_dom_sf"/>
</dbReference>
<feature type="chain" id="PRO_5033096131" description="Peptidyl-prolyl cis-trans isomerase" evidence="4">
    <location>
        <begin position="18"/>
        <end position="230"/>
    </location>
</feature>
<dbReference type="GO" id="GO:0006457">
    <property type="term" value="P:protein folding"/>
    <property type="evidence" value="ECO:0007669"/>
    <property type="project" value="TreeGrafter"/>
</dbReference>
<comment type="similarity">
    <text evidence="4">Belongs to the cyclophilin-type PPIase family.</text>
</comment>
<feature type="signal peptide" evidence="4">
    <location>
        <begin position="1"/>
        <end position="17"/>
    </location>
</feature>
<evidence type="ECO:0000256" key="3">
    <source>
        <dbReference type="ARBA" id="ARBA00023235"/>
    </source>
</evidence>
<dbReference type="GO" id="GO:0016018">
    <property type="term" value="F:cyclosporin A binding"/>
    <property type="evidence" value="ECO:0007669"/>
    <property type="project" value="TreeGrafter"/>
</dbReference>
<evidence type="ECO:0000313" key="7">
    <source>
        <dbReference type="Proteomes" id="UP000663879"/>
    </source>
</evidence>
<dbReference type="Pfam" id="PF00160">
    <property type="entry name" value="Pro_isomerase"/>
    <property type="match status" value="1"/>
</dbReference>
<dbReference type="PANTHER" id="PTHR11071:SF547">
    <property type="entry name" value="PEPTIDYL-PROLYL CIS-TRANS ISOMERASE"/>
    <property type="match status" value="1"/>
</dbReference>
<dbReference type="InterPro" id="IPR002130">
    <property type="entry name" value="Cyclophilin-type_PPIase_dom"/>
</dbReference>
<dbReference type="GO" id="GO:0003755">
    <property type="term" value="F:peptidyl-prolyl cis-trans isomerase activity"/>
    <property type="evidence" value="ECO:0007669"/>
    <property type="project" value="UniProtKB-UniRule"/>
</dbReference>
<comment type="function">
    <text evidence="4">PPIases accelerate the folding of proteins. It catalyzes the cis-trans isomerization of proline imidic peptide bonds in oligopeptides.</text>
</comment>
<dbReference type="EMBL" id="CAJNOC010000933">
    <property type="protein sequence ID" value="CAF0818951.1"/>
    <property type="molecule type" value="Genomic_DNA"/>
</dbReference>
<feature type="domain" description="PPIase cyclophilin-type" evidence="5">
    <location>
        <begin position="60"/>
        <end position="211"/>
    </location>
</feature>
<name>A0A813U038_9BILA</name>
<dbReference type="Proteomes" id="UP000663879">
    <property type="component" value="Unassembled WGS sequence"/>
</dbReference>
<dbReference type="GO" id="GO:0005737">
    <property type="term" value="C:cytoplasm"/>
    <property type="evidence" value="ECO:0007669"/>
    <property type="project" value="TreeGrafter"/>
</dbReference>
<evidence type="ECO:0000256" key="1">
    <source>
        <dbReference type="ARBA" id="ARBA00000971"/>
    </source>
</evidence>
<keyword evidence="4" id="KW-0732">Signal</keyword>
<keyword evidence="7" id="KW-1185">Reference proteome</keyword>
<comment type="caution">
    <text evidence="6">The sequence shown here is derived from an EMBL/GenBank/DDBJ whole genome shotgun (WGS) entry which is preliminary data.</text>
</comment>
<comment type="catalytic activity">
    <reaction evidence="1 4">
        <text>[protein]-peptidylproline (omega=180) = [protein]-peptidylproline (omega=0)</text>
        <dbReference type="Rhea" id="RHEA:16237"/>
        <dbReference type="Rhea" id="RHEA-COMP:10747"/>
        <dbReference type="Rhea" id="RHEA-COMP:10748"/>
        <dbReference type="ChEBI" id="CHEBI:83833"/>
        <dbReference type="ChEBI" id="CHEBI:83834"/>
        <dbReference type="EC" id="5.2.1.8"/>
    </reaction>
</comment>
<dbReference type="PRINTS" id="PR00153">
    <property type="entry name" value="CSAPPISMRASE"/>
</dbReference>
<evidence type="ECO:0000313" key="6">
    <source>
        <dbReference type="EMBL" id="CAF0818951.1"/>
    </source>
</evidence>
<dbReference type="PANTHER" id="PTHR11071">
    <property type="entry name" value="PEPTIDYL-PROLYL CIS-TRANS ISOMERASE"/>
    <property type="match status" value="1"/>
</dbReference>
<dbReference type="FunFam" id="2.40.100.10:FF:000025">
    <property type="entry name" value="Peptidyl-prolyl cis-trans isomerase CYP19-2"/>
    <property type="match status" value="1"/>
</dbReference>
<evidence type="ECO:0000256" key="4">
    <source>
        <dbReference type="RuleBase" id="RU363019"/>
    </source>
</evidence>
<organism evidence="6 7">
    <name type="scientific">Brachionus calyciflorus</name>
    <dbReference type="NCBI Taxonomy" id="104777"/>
    <lineage>
        <taxon>Eukaryota</taxon>
        <taxon>Metazoa</taxon>
        <taxon>Spiralia</taxon>
        <taxon>Gnathifera</taxon>
        <taxon>Rotifera</taxon>
        <taxon>Eurotatoria</taxon>
        <taxon>Monogononta</taxon>
        <taxon>Pseudotrocha</taxon>
        <taxon>Ploima</taxon>
        <taxon>Brachionidae</taxon>
        <taxon>Brachionus</taxon>
    </lineage>
</organism>
<evidence type="ECO:0000259" key="5">
    <source>
        <dbReference type="PROSITE" id="PS50072"/>
    </source>
</evidence>
<dbReference type="SUPFAM" id="SSF50891">
    <property type="entry name" value="Cyclophilin-like"/>
    <property type="match status" value="1"/>
</dbReference>
<dbReference type="OrthoDB" id="193499at2759"/>
<proteinExistence type="inferred from homology"/>
<sequence>MKYFLFFLPFVISLSLSQSIREDNENYDESDEPIRYVVTDEVYLDLEVRNNATTEVINSGRITIALFGQICPMTVTNFIQICKGFKRKGKKYSYVGSTIHRIVRDFVIQGGDIVKHDGTGSLSIYGEKFDDENFILSHRSAGWVSMANYGQDTNGSQFFITLVPARWLDGHHVVFGKVISGMNLIRDIGEIQTFKGTSIPKKYIEIVKSGVNDINKYELSEDQLELPGDL</sequence>
<keyword evidence="3 4" id="KW-0413">Isomerase</keyword>
<dbReference type="PROSITE" id="PS50072">
    <property type="entry name" value="CSA_PPIASE_2"/>
    <property type="match status" value="1"/>
</dbReference>
<gene>
    <name evidence="6" type="ORF">OXX778_LOCUS7363</name>
</gene>
<dbReference type="Gene3D" id="2.40.100.10">
    <property type="entry name" value="Cyclophilin-like"/>
    <property type="match status" value="1"/>
</dbReference>
<reference evidence="6" key="1">
    <citation type="submission" date="2021-02" db="EMBL/GenBank/DDBJ databases">
        <authorList>
            <person name="Nowell W R."/>
        </authorList>
    </citation>
    <scope>NUCLEOTIDE SEQUENCE</scope>
    <source>
        <strain evidence="6">Ploen Becks lab</strain>
    </source>
</reference>
<dbReference type="EC" id="5.2.1.8" evidence="4"/>
<accession>A0A813U038</accession>
<evidence type="ECO:0000256" key="2">
    <source>
        <dbReference type="ARBA" id="ARBA00023110"/>
    </source>
</evidence>
<protein>
    <recommendedName>
        <fullName evidence="4">Peptidyl-prolyl cis-trans isomerase</fullName>
        <shortName evidence="4">PPIase</shortName>
        <ecNumber evidence="4">5.2.1.8</ecNumber>
    </recommendedName>
</protein>
<keyword evidence="2 4" id="KW-0697">Rotamase</keyword>